<comment type="caution">
    <text evidence="2">The sequence shown here is derived from an EMBL/GenBank/DDBJ whole genome shotgun (WGS) entry which is preliminary data.</text>
</comment>
<dbReference type="EMBL" id="BGZK01000236">
    <property type="protein sequence ID" value="GBP30686.1"/>
    <property type="molecule type" value="Genomic_DNA"/>
</dbReference>
<sequence>MQETAAVKLVTKSSQRCKIDTTGEKKKGSRGGLNLRIRRNPRTRRRGLRGRRSGNDRSGPVDCRSLQKFN</sequence>
<organism evidence="2 3">
    <name type="scientific">Eumeta variegata</name>
    <name type="common">Bagworm moth</name>
    <name type="synonym">Eumeta japonica</name>
    <dbReference type="NCBI Taxonomy" id="151549"/>
    <lineage>
        <taxon>Eukaryota</taxon>
        <taxon>Metazoa</taxon>
        <taxon>Ecdysozoa</taxon>
        <taxon>Arthropoda</taxon>
        <taxon>Hexapoda</taxon>
        <taxon>Insecta</taxon>
        <taxon>Pterygota</taxon>
        <taxon>Neoptera</taxon>
        <taxon>Endopterygota</taxon>
        <taxon>Lepidoptera</taxon>
        <taxon>Glossata</taxon>
        <taxon>Ditrysia</taxon>
        <taxon>Tineoidea</taxon>
        <taxon>Psychidae</taxon>
        <taxon>Oiketicinae</taxon>
        <taxon>Eumeta</taxon>
    </lineage>
</organism>
<dbReference type="AlphaFoldDB" id="A0A4C1UXF5"/>
<feature type="compositionally biased region" description="Basic and acidic residues" evidence="1">
    <location>
        <begin position="17"/>
        <end position="26"/>
    </location>
</feature>
<reference evidence="2 3" key="1">
    <citation type="journal article" date="2019" name="Commun. Biol.">
        <title>The bagworm genome reveals a unique fibroin gene that provides high tensile strength.</title>
        <authorList>
            <person name="Kono N."/>
            <person name="Nakamura H."/>
            <person name="Ohtoshi R."/>
            <person name="Tomita M."/>
            <person name="Numata K."/>
            <person name="Arakawa K."/>
        </authorList>
    </citation>
    <scope>NUCLEOTIDE SEQUENCE [LARGE SCALE GENOMIC DNA]</scope>
</reference>
<feature type="region of interest" description="Disordered" evidence="1">
    <location>
        <begin position="17"/>
        <end position="70"/>
    </location>
</feature>
<dbReference type="Proteomes" id="UP000299102">
    <property type="component" value="Unassembled WGS sequence"/>
</dbReference>
<evidence type="ECO:0000256" key="1">
    <source>
        <dbReference type="SAM" id="MobiDB-lite"/>
    </source>
</evidence>
<evidence type="ECO:0000313" key="2">
    <source>
        <dbReference type="EMBL" id="GBP30686.1"/>
    </source>
</evidence>
<name>A0A4C1UXF5_EUMVA</name>
<keyword evidence="3" id="KW-1185">Reference proteome</keyword>
<protein>
    <submittedName>
        <fullName evidence="2">Uncharacterized protein</fullName>
    </submittedName>
</protein>
<accession>A0A4C1UXF5</accession>
<proteinExistence type="predicted"/>
<feature type="compositionally biased region" description="Basic residues" evidence="1">
    <location>
        <begin position="36"/>
        <end position="52"/>
    </location>
</feature>
<gene>
    <name evidence="2" type="ORF">EVAR_75907_1</name>
</gene>
<evidence type="ECO:0000313" key="3">
    <source>
        <dbReference type="Proteomes" id="UP000299102"/>
    </source>
</evidence>